<dbReference type="RefSeq" id="XP_003059413.1">
    <property type="nucleotide sequence ID" value="XM_003059367.1"/>
</dbReference>
<keyword evidence="1" id="KW-0547">Nucleotide-binding</keyword>
<evidence type="ECO:0000313" key="6">
    <source>
        <dbReference type="Proteomes" id="UP000001876"/>
    </source>
</evidence>
<gene>
    <name evidence="5" type="ORF">MICPUCDRAFT_17567</name>
</gene>
<dbReference type="InterPro" id="IPR003439">
    <property type="entry name" value="ABC_transporter-like_ATP-bd"/>
</dbReference>
<dbReference type="GO" id="GO:0016887">
    <property type="term" value="F:ATP hydrolysis activity"/>
    <property type="evidence" value="ECO:0007669"/>
    <property type="project" value="InterPro"/>
</dbReference>
<protein>
    <submittedName>
        <fullName evidence="5">Predicted protein</fullName>
    </submittedName>
</protein>
<dbReference type="OMA" id="GGKHMVP"/>
<dbReference type="PROSITE" id="PS50893">
    <property type="entry name" value="ABC_TRANSPORTER_2"/>
    <property type="match status" value="1"/>
</dbReference>
<dbReference type="eggNOG" id="KOG2355">
    <property type="taxonomic scope" value="Eukaryota"/>
</dbReference>
<proteinExistence type="predicted"/>
<feature type="domain" description="ABC transporter" evidence="4">
    <location>
        <begin position="68"/>
        <end position="311"/>
    </location>
</feature>
<keyword evidence="6" id="KW-1185">Reference proteome</keyword>
<dbReference type="STRING" id="564608.C1MU08"/>
<dbReference type="InterPro" id="IPR027417">
    <property type="entry name" value="P-loop_NTPase"/>
</dbReference>
<dbReference type="EMBL" id="GG663740">
    <property type="protein sequence ID" value="EEH56545.1"/>
    <property type="molecule type" value="Genomic_DNA"/>
</dbReference>
<evidence type="ECO:0000313" key="5">
    <source>
        <dbReference type="EMBL" id="EEH56545.1"/>
    </source>
</evidence>
<dbReference type="Pfam" id="PF00005">
    <property type="entry name" value="ABC_tran"/>
    <property type="match status" value="1"/>
</dbReference>
<evidence type="ECO:0000256" key="2">
    <source>
        <dbReference type="ARBA" id="ARBA00022840"/>
    </source>
</evidence>
<evidence type="ECO:0000256" key="1">
    <source>
        <dbReference type="ARBA" id="ARBA00022741"/>
    </source>
</evidence>
<dbReference type="GO" id="GO:0005524">
    <property type="term" value="F:ATP binding"/>
    <property type="evidence" value="ECO:0007669"/>
    <property type="project" value="UniProtKB-KW"/>
</dbReference>
<dbReference type="KEGG" id="mpp:MICPUCDRAFT_17567"/>
<keyword evidence="2" id="KW-0067">ATP-binding</keyword>
<evidence type="ECO:0000259" key="4">
    <source>
        <dbReference type="PROSITE" id="PS50893"/>
    </source>
</evidence>
<evidence type="ECO:0000256" key="3">
    <source>
        <dbReference type="SAM" id="MobiDB-lite"/>
    </source>
</evidence>
<dbReference type="PANTHER" id="PTHR43158">
    <property type="entry name" value="SKFA PEPTIDE EXPORT ATP-BINDING PROTEIN SKFE"/>
    <property type="match status" value="1"/>
</dbReference>
<accession>C1MU08</accession>
<dbReference type="OrthoDB" id="6512918at2759"/>
<dbReference type="GeneID" id="9684573"/>
<dbReference type="Proteomes" id="UP000001876">
    <property type="component" value="Unassembled WGS sequence"/>
</dbReference>
<dbReference type="SUPFAM" id="SSF52540">
    <property type="entry name" value="P-loop containing nucleoside triphosphate hydrolases"/>
    <property type="match status" value="1"/>
</dbReference>
<dbReference type="SMART" id="SM00382">
    <property type="entry name" value="AAA"/>
    <property type="match status" value="1"/>
</dbReference>
<dbReference type="CDD" id="cd00267">
    <property type="entry name" value="ABC_ATPase"/>
    <property type="match status" value="1"/>
</dbReference>
<reference evidence="5 6" key="1">
    <citation type="journal article" date="2009" name="Science">
        <title>Green evolution and dynamic adaptations revealed by genomes of the marine picoeukaryotes Micromonas.</title>
        <authorList>
            <person name="Worden A.Z."/>
            <person name="Lee J.H."/>
            <person name="Mock T."/>
            <person name="Rouze P."/>
            <person name="Simmons M.P."/>
            <person name="Aerts A.L."/>
            <person name="Allen A.E."/>
            <person name="Cuvelier M.L."/>
            <person name="Derelle E."/>
            <person name="Everett M.V."/>
            <person name="Foulon E."/>
            <person name="Grimwood J."/>
            <person name="Gundlach H."/>
            <person name="Henrissat B."/>
            <person name="Napoli C."/>
            <person name="McDonald S.M."/>
            <person name="Parker M.S."/>
            <person name="Rombauts S."/>
            <person name="Salamov A."/>
            <person name="Von Dassow P."/>
            <person name="Badger J.H."/>
            <person name="Coutinho P.M."/>
            <person name="Demir E."/>
            <person name="Dubchak I."/>
            <person name="Gentemann C."/>
            <person name="Eikrem W."/>
            <person name="Gready J.E."/>
            <person name="John U."/>
            <person name="Lanier W."/>
            <person name="Lindquist E.A."/>
            <person name="Lucas S."/>
            <person name="Mayer K.F."/>
            <person name="Moreau H."/>
            <person name="Not F."/>
            <person name="Otillar R."/>
            <person name="Panaud O."/>
            <person name="Pangilinan J."/>
            <person name="Paulsen I."/>
            <person name="Piegu B."/>
            <person name="Poliakov A."/>
            <person name="Robbens S."/>
            <person name="Schmutz J."/>
            <person name="Toulza E."/>
            <person name="Wyss T."/>
            <person name="Zelensky A."/>
            <person name="Zhou K."/>
            <person name="Armbrust E.V."/>
            <person name="Bhattacharya D."/>
            <person name="Goodenough U.W."/>
            <person name="Van de Peer Y."/>
            <person name="Grigoriev I.V."/>
        </authorList>
    </citation>
    <scope>NUCLEOTIDE SEQUENCE [LARGE SCALE GENOMIC DNA]</scope>
    <source>
        <strain evidence="5 6">CCMP1545</strain>
    </source>
</reference>
<sequence length="379" mass="40534">METAGPFAALAAQQKRAKTTEDDDASAAAECDVSIAPAVANAAAKPSSPLPSASPASTAPGAAPRWGVAVNDLDWSYPGIDGQPVAGQPPLIKNFNLKLAPGSCCLLLGANGAGKTTLLKILGGKHMVPKEKVLIHGREAFYDTGLTTSGQLSYIGGDWQRDVAFAGYGVTLAGDFPASKMLNSIPGVDEARRKKIIEVLDIDPTWRMHQVSDGQRRRVQLAYGLMIPYSVLLLDEITVDLDVLGRADLMAFLRQECMERSVTIVYATHIFDGLEQFASHVAFVAGGELRFCEPIEKIDGLRDLEPGALLSTVEGWLRKEAEIKREALAKKGIVPKKVFEYVRNSGWGSGRTASTVSFGPELGMKHEGIKGSSNAVMRG</sequence>
<organism evidence="6">
    <name type="scientific">Micromonas pusilla (strain CCMP1545)</name>
    <name type="common">Picoplanktonic green alga</name>
    <dbReference type="NCBI Taxonomy" id="564608"/>
    <lineage>
        <taxon>Eukaryota</taxon>
        <taxon>Viridiplantae</taxon>
        <taxon>Chlorophyta</taxon>
        <taxon>Mamiellophyceae</taxon>
        <taxon>Mamiellales</taxon>
        <taxon>Mamiellaceae</taxon>
        <taxon>Micromonas</taxon>
    </lineage>
</organism>
<dbReference type="PANTHER" id="PTHR43158:SF12">
    <property type="entry name" value="ABC TRANSPORTER FAMILY PROTEIN"/>
    <property type="match status" value="1"/>
</dbReference>
<dbReference type="InterPro" id="IPR003593">
    <property type="entry name" value="AAA+_ATPase"/>
</dbReference>
<feature type="region of interest" description="Disordered" evidence="3">
    <location>
        <begin position="1"/>
        <end position="27"/>
    </location>
</feature>
<dbReference type="AlphaFoldDB" id="C1MU08"/>
<dbReference type="Gene3D" id="3.40.50.300">
    <property type="entry name" value="P-loop containing nucleotide triphosphate hydrolases"/>
    <property type="match status" value="1"/>
</dbReference>
<name>C1MU08_MICPC</name>